<proteinExistence type="predicted"/>
<dbReference type="PANTHER" id="PTHR43784">
    <property type="entry name" value="GDSL-LIKE LIPASE/ACYLHYDROLASE, PUTATIVE (AFU_ORTHOLOGUE AFUA_2G00820)-RELATED"/>
    <property type="match status" value="1"/>
</dbReference>
<dbReference type="EMBL" id="JAXCLA010000010">
    <property type="protein sequence ID" value="MDY0748303.1"/>
    <property type="molecule type" value="Genomic_DNA"/>
</dbReference>
<evidence type="ECO:0000313" key="3">
    <source>
        <dbReference type="EMBL" id="MDY0748303.1"/>
    </source>
</evidence>
<name>A0ABU5DPT7_9BURK</name>
<dbReference type="CDD" id="cd01830">
    <property type="entry name" value="XynE_like"/>
    <property type="match status" value="1"/>
</dbReference>
<comment type="caution">
    <text evidence="3">The sequence shown here is derived from an EMBL/GenBank/DDBJ whole genome shotgun (WGS) entry which is preliminary data.</text>
</comment>
<dbReference type="Pfam" id="PF13472">
    <property type="entry name" value="Lipase_GDSL_2"/>
    <property type="match status" value="1"/>
</dbReference>
<keyword evidence="3" id="KW-0378">Hydrolase</keyword>
<evidence type="ECO:0000313" key="4">
    <source>
        <dbReference type="Proteomes" id="UP001285263"/>
    </source>
</evidence>
<keyword evidence="1" id="KW-0732">Signal</keyword>
<feature type="signal peptide" evidence="1">
    <location>
        <begin position="1"/>
        <end position="22"/>
    </location>
</feature>
<dbReference type="GO" id="GO:0016787">
    <property type="term" value="F:hydrolase activity"/>
    <property type="evidence" value="ECO:0007669"/>
    <property type="project" value="UniProtKB-KW"/>
</dbReference>
<feature type="chain" id="PRO_5046590496" evidence="1">
    <location>
        <begin position="23"/>
        <end position="421"/>
    </location>
</feature>
<dbReference type="PANTHER" id="PTHR43784:SF2">
    <property type="entry name" value="GDSL-LIKE LIPASE_ACYLHYDROLASE, PUTATIVE (AFU_ORTHOLOGUE AFUA_2G00820)-RELATED"/>
    <property type="match status" value="1"/>
</dbReference>
<sequence length="421" mass="44364">MKTPLTLLAASLAAALVTGADAEPIAPVHWQPTWISPAQPLFADDAVLPMGMPTEFRDVTLRQVVRTSLGGPQLRLVFGNEYGRTPLTLGAAGVRIAGGNGQAAAVRFQGHDGIVVPPGARVVSDPVDLPTHAGERLDVDVYLPNAAKSAAKLASFHWDAQEHTLLLPGNAVGRRNATPKETTTARAFLSELWVASDHPAASVVAIGDSITDGNGSSMGLDQRWPDHLARRLAPQGVAVLNAGIAGNRLLHGGWGDAALARLDRDVLSRPGVRAVVVLLGTNDIGFPGSPFAPTEAPVTLAELTGAFRQLVEQAHARGVRVMAGTVPPFKHALQGTPLEGHYSPDKDATRQALNEWIRRAGVFDGVVDFDRLLRDPADPARLDPALDAGDHLHPGDAGYKRMADAIDLRVLLGATTESAAQ</sequence>
<keyword evidence="4" id="KW-1185">Reference proteome</keyword>
<evidence type="ECO:0000256" key="1">
    <source>
        <dbReference type="SAM" id="SignalP"/>
    </source>
</evidence>
<feature type="domain" description="SGNH hydrolase-type esterase" evidence="2">
    <location>
        <begin position="205"/>
        <end position="401"/>
    </location>
</feature>
<evidence type="ECO:0000259" key="2">
    <source>
        <dbReference type="Pfam" id="PF13472"/>
    </source>
</evidence>
<gene>
    <name evidence="3" type="ORF">SNE35_27645</name>
</gene>
<reference evidence="3 4" key="1">
    <citation type="submission" date="2023-11" db="EMBL/GenBank/DDBJ databases">
        <title>Paucibacter sp. nov., isolated from fresh soil in Korea.</title>
        <authorList>
            <person name="Le N.T.T."/>
        </authorList>
    </citation>
    <scope>NUCLEOTIDE SEQUENCE [LARGE SCALE GENOMIC DNA]</scope>
    <source>
        <strain evidence="3 4">R3-3</strain>
    </source>
</reference>
<accession>A0ABU5DPT7</accession>
<dbReference type="InterPro" id="IPR036514">
    <property type="entry name" value="SGNH_hydro_sf"/>
</dbReference>
<dbReference type="InterPro" id="IPR053140">
    <property type="entry name" value="GDSL_Rv0518-like"/>
</dbReference>
<dbReference type="RefSeq" id="WP_320426275.1">
    <property type="nucleotide sequence ID" value="NZ_JAXCLA010000010.1"/>
</dbReference>
<dbReference type="Gene3D" id="3.40.50.1110">
    <property type="entry name" value="SGNH hydrolase"/>
    <property type="match status" value="1"/>
</dbReference>
<dbReference type="InterPro" id="IPR013830">
    <property type="entry name" value="SGNH_hydro"/>
</dbReference>
<protein>
    <submittedName>
        <fullName evidence="3">SGNH/GDSL hydrolase family protein</fullName>
    </submittedName>
</protein>
<dbReference type="SUPFAM" id="SSF52266">
    <property type="entry name" value="SGNH hydrolase"/>
    <property type="match status" value="1"/>
</dbReference>
<organism evidence="3 4">
    <name type="scientific">Roseateles agri</name>
    <dbReference type="NCBI Taxonomy" id="3098619"/>
    <lineage>
        <taxon>Bacteria</taxon>
        <taxon>Pseudomonadati</taxon>
        <taxon>Pseudomonadota</taxon>
        <taxon>Betaproteobacteria</taxon>
        <taxon>Burkholderiales</taxon>
        <taxon>Sphaerotilaceae</taxon>
        <taxon>Roseateles</taxon>
    </lineage>
</organism>
<dbReference type="Proteomes" id="UP001285263">
    <property type="component" value="Unassembled WGS sequence"/>
</dbReference>